<dbReference type="CDD" id="cd06260">
    <property type="entry name" value="DUF820-like"/>
    <property type="match status" value="1"/>
</dbReference>
<organism evidence="2 3">
    <name type="scientific">Candidatus Viridilinea mediisalina</name>
    <dbReference type="NCBI Taxonomy" id="2024553"/>
    <lineage>
        <taxon>Bacteria</taxon>
        <taxon>Bacillati</taxon>
        <taxon>Chloroflexota</taxon>
        <taxon>Chloroflexia</taxon>
        <taxon>Chloroflexales</taxon>
        <taxon>Chloroflexineae</taxon>
        <taxon>Oscillochloridaceae</taxon>
        <taxon>Candidatus Viridilinea</taxon>
    </lineage>
</organism>
<name>A0A2A6RJ15_9CHLR</name>
<accession>A0A2A6RJ15</accession>
<dbReference type="PANTHER" id="PTHR36558:SF1">
    <property type="entry name" value="RESTRICTION ENDONUCLEASE DOMAIN-CONTAINING PROTEIN-RELATED"/>
    <property type="match status" value="1"/>
</dbReference>
<reference evidence="3" key="1">
    <citation type="submission" date="2017-08" db="EMBL/GenBank/DDBJ databases">
        <authorList>
            <person name="Grouzdev D.S."/>
            <person name="Gaisin V.A."/>
            <person name="Rysina M.S."/>
            <person name="Gorlenko V.M."/>
        </authorList>
    </citation>
    <scope>NUCLEOTIDE SEQUENCE [LARGE SCALE GENOMIC DNA]</scope>
    <source>
        <strain evidence="3">Kir15-3F</strain>
    </source>
</reference>
<dbReference type="EMBL" id="NQWI01000044">
    <property type="protein sequence ID" value="PDW03002.1"/>
    <property type="molecule type" value="Genomic_DNA"/>
</dbReference>
<dbReference type="Pfam" id="PF05685">
    <property type="entry name" value="Uma2"/>
    <property type="match status" value="1"/>
</dbReference>
<dbReference type="Proteomes" id="UP000220527">
    <property type="component" value="Unassembled WGS sequence"/>
</dbReference>
<dbReference type="InterPro" id="IPR008538">
    <property type="entry name" value="Uma2"/>
</dbReference>
<dbReference type="OrthoDB" id="151907at2"/>
<evidence type="ECO:0000313" key="2">
    <source>
        <dbReference type="EMBL" id="PDW03002.1"/>
    </source>
</evidence>
<dbReference type="SUPFAM" id="SSF52980">
    <property type="entry name" value="Restriction endonuclease-like"/>
    <property type="match status" value="1"/>
</dbReference>
<sequence length="202" mass="23149">MTVQPQRFMTEAEYLAFEQASTHKHEYYQGEIYAMTGGTEAHNLLAGNTHAALHAQLRRRECRVYNSDQRLKIMATGLYTYPDVTVVCGQPQFLEASRLNLINPTVIVEVLSPSTERYDRGMKFRHYRTIPALHDYLLIAQEEPRIEHYMRQDGDLWLLREAIGLTAQLELGSINCLLVLADVYEKVDLKLDDLGIGHEPAE</sequence>
<gene>
    <name evidence="2" type="ORF">CJ255_11065</name>
</gene>
<dbReference type="InterPro" id="IPR012296">
    <property type="entry name" value="Nuclease_put_TT1808"/>
</dbReference>
<protein>
    <recommendedName>
        <fullName evidence="1">Putative restriction endonuclease domain-containing protein</fullName>
    </recommendedName>
</protein>
<evidence type="ECO:0000313" key="3">
    <source>
        <dbReference type="Proteomes" id="UP000220527"/>
    </source>
</evidence>
<comment type="caution">
    <text evidence="2">The sequence shown here is derived from an EMBL/GenBank/DDBJ whole genome shotgun (WGS) entry which is preliminary data.</text>
</comment>
<feature type="domain" description="Putative restriction endonuclease" evidence="1">
    <location>
        <begin position="12"/>
        <end position="168"/>
    </location>
</feature>
<evidence type="ECO:0000259" key="1">
    <source>
        <dbReference type="Pfam" id="PF05685"/>
    </source>
</evidence>
<dbReference type="InterPro" id="IPR011335">
    <property type="entry name" value="Restrct_endonuc-II-like"/>
</dbReference>
<dbReference type="Gene3D" id="3.90.1570.10">
    <property type="entry name" value="tt1808, chain A"/>
    <property type="match status" value="1"/>
</dbReference>
<keyword evidence="3" id="KW-1185">Reference proteome</keyword>
<proteinExistence type="predicted"/>
<dbReference type="PANTHER" id="PTHR36558">
    <property type="entry name" value="GLR1098 PROTEIN"/>
    <property type="match status" value="1"/>
</dbReference>
<dbReference type="AlphaFoldDB" id="A0A2A6RJ15"/>
<dbReference type="RefSeq" id="WP_097644166.1">
    <property type="nucleotide sequence ID" value="NZ_NQWI01000044.1"/>
</dbReference>